<evidence type="ECO:0000256" key="2">
    <source>
        <dbReference type="RuleBase" id="RU000363"/>
    </source>
</evidence>
<keyword evidence="3" id="KW-0472">Membrane</keyword>
<organism evidence="4 5">
    <name type="scientific">Larinioides sclopetarius</name>
    <dbReference type="NCBI Taxonomy" id="280406"/>
    <lineage>
        <taxon>Eukaryota</taxon>
        <taxon>Metazoa</taxon>
        <taxon>Ecdysozoa</taxon>
        <taxon>Arthropoda</taxon>
        <taxon>Chelicerata</taxon>
        <taxon>Arachnida</taxon>
        <taxon>Araneae</taxon>
        <taxon>Araneomorphae</taxon>
        <taxon>Entelegynae</taxon>
        <taxon>Araneoidea</taxon>
        <taxon>Araneidae</taxon>
        <taxon>Larinioides</taxon>
    </lineage>
</organism>
<dbReference type="PANTHER" id="PTHR43313">
    <property type="entry name" value="SHORT-CHAIN DEHYDROGENASE/REDUCTASE FAMILY 9C"/>
    <property type="match status" value="1"/>
</dbReference>
<keyword evidence="1" id="KW-0560">Oxidoreductase</keyword>
<keyword evidence="5" id="KW-1185">Reference proteome</keyword>
<name>A0AAV1YU85_9ARAC</name>
<protein>
    <recommendedName>
        <fullName evidence="6">Estradiol 17-beta-dehydrogenase 2</fullName>
    </recommendedName>
</protein>
<dbReference type="InterPro" id="IPR036291">
    <property type="entry name" value="NAD(P)-bd_dom_sf"/>
</dbReference>
<evidence type="ECO:0000313" key="4">
    <source>
        <dbReference type="EMBL" id="CAL1262496.1"/>
    </source>
</evidence>
<evidence type="ECO:0000256" key="3">
    <source>
        <dbReference type="SAM" id="Phobius"/>
    </source>
</evidence>
<dbReference type="GO" id="GO:0016491">
    <property type="term" value="F:oxidoreductase activity"/>
    <property type="evidence" value="ECO:0007669"/>
    <property type="project" value="UniProtKB-KW"/>
</dbReference>
<keyword evidence="3" id="KW-1133">Transmembrane helix</keyword>
<dbReference type="PANTHER" id="PTHR43313:SF36">
    <property type="entry name" value="D-BETA-HYDROXYBUTYRATE DEHYDROGENASE, MITOCHONDRIAL"/>
    <property type="match status" value="1"/>
</dbReference>
<dbReference type="InterPro" id="IPR002347">
    <property type="entry name" value="SDR_fam"/>
</dbReference>
<reference evidence="4 5" key="1">
    <citation type="submission" date="2024-04" db="EMBL/GenBank/DDBJ databases">
        <authorList>
            <person name="Rising A."/>
            <person name="Reimegard J."/>
            <person name="Sonavane S."/>
            <person name="Akerstrom W."/>
            <person name="Nylinder S."/>
            <person name="Hedman E."/>
            <person name="Kallberg Y."/>
        </authorList>
    </citation>
    <scope>NUCLEOTIDE SEQUENCE [LARGE SCALE GENOMIC DNA]</scope>
</reference>
<dbReference type="PRINTS" id="PR00081">
    <property type="entry name" value="GDHRDH"/>
</dbReference>
<comment type="caution">
    <text evidence="4">The sequence shown here is derived from an EMBL/GenBank/DDBJ whole genome shotgun (WGS) entry which is preliminary data.</text>
</comment>
<evidence type="ECO:0000313" key="5">
    <source>
        <dbReference type="Proteomes" id="UP001497382"/>
    </source>
</evidence>
<dbReference type="PRINTS" id="PR00080">
    <property type="entry name" value="SDRFAMILY"/>
</dbReference>
<evidence type="ECO:0000256" key="1">
    <source>
        <dbReference type="ARBA" id="ARBA00023002"/>
    </source>
</evidence>
<dbReference type="Proteomes" id="UP001497382">
    <property type="component" value="Unassembled WGS sequence"/>
</dbReference>
<proteinExistence type="inferred from homology"/>
<dbReference type="GO" id="GO:0008202">
    <property type="term" value="P:steroid metabolic process"/>
    <property type="evidence" value="ECO:0007669"/>
    <property type="project" value="TreeGrafter"/>
</dbReference>
<dbReference type="Gene3D" id="3.40.50.720">
    <property type="entry name" value="NAD(P)-binding Rossmann-like Domain"/>
    <property type="match status" value="1"/>
</dbReference>
<dbReference type="Pfam" id="PF00106">
    <property type="entry name" value="adh_short"/>
    <property type="match status" value="1"/>
</dbReference>
<keyword evidence="3" id="KW-0812">Transmembrane</keyword>
<evidence type="ECO:0008006" key="6">
    <source>
        <dbReference type="Google" id="ProtNLM"/>
    </source>
</evidence>
<dbReference type="SUPFAM" id="SSF51735">
    <property type="entry name" value="NAD(P)-binding Rossmann-fold domains"/>
    <property type="match status" value="1"/>
</dbReference>
<gene>
    <name evidence="4" type="ORF">LARSCL_LOCUS1016</name>
</gene>
<dbReference type="AlphaFoldDB" id="A0AAV1YU85"/>
<dbReference type="InterPro" id="IPR020904">
    <property type="entry name" value="Sc_DH/Rdtase_CS"/>
</dbReference>
<dbReference type="EMBL" id="CAXIEN010000005">
    <property type="protein sequence ID" value="CAL1262496.1"/>
    <property type="molecule type" value="Genomic_DNA"/>
</dbReference>
<sequence length="357" mass="39890">MSQIPFVVEKQVRRIIYFSSVALFFLTAVLIALITDLIKRIFFRSEVKPHGKAVFITGCDSGFGNALAKRLDAKGFEVFATCLFPTGTGAKELMEGCSNRLRVLHMDVTKDDSVKKAFEYVKQNLGSAELWAVVNNAGINKGFSVEFSSMEDFRDCIDVNLLGYVRVTKAFLPLLKRTKGRIVNITSASGEFSLPFFTPYTVSKHAAVGFTDCLRLELETLGISVVSIEPELFLTGLTCPDIVDKNLDAKLESLGPSLKEDYGGSYATSLKDVEKLFLSFACSKISIVVDDLESAVSLENPYHTYKPRRHVLSRFLCFCGEVIPRSCHILIMKLFFRLFFSKSKAIKDVIIKIVSWM</sequence>
<dbReference type="PROSITE" id="PS00061">
    <property type="entry name" value="ADH_SHORT"/>
    <property type="match status" value="1"/>
</dbReference>
<accession>A0AAV1YU85</accession>
<comment type="similarity">
    <text evidence="2">Belongs to the short-chain dehydrogenases/reductases (SDR) family.</text>
</comment>
<feature type="transmembrane region" description="Helical" evidence="3">
    <location>
        <begin position="15"/>
        <end position="38"/>
    </location>
</feature>